<dbReference type="AlphaFoldDB" id="A0A8J3NGT4"/>
<dbReference type="EMBL" id="BONF01000010">
    <property type="protein sequence ID" value="GIF80695.1"/>
    <property type="molecule type" value="Genomic_DNA"/>
</dbReference>
<sequence length="69" mass="7781">MQLRLRHRLGSHMASPKVMLAAVRLTARIRQPGLLPPPLSTATDGRDFRRCIHPRVASGVDIRLDWTVD</sequence>
<protein>
    <submittedName>
        <fullName evidence="1">Uncharacterized protein</fullName>
    </submittedName>
</protein>
<keyword evidence="2" id="KW-1185">Reference proteome</keyword>
<organism evidence="1 2">
    <name type="scientific">Catellatospora bangladeshensis</name>
    <dbReference type="NCBI Taxonomy" id="310355"/>
    <lineage>
        <taxon>Bacteria</taxon>
        <taxon>Bacillati</taxon>
        <taxon>Actinomycetota</taxon>
        <taxon>Actinomycetes</taxon>
        <taxon>Micromonosporales</taxon>
        <taxon>Micromonosporaceae</taxon>
        <taxon>Catellatospora</taxon>
    </lineage>
</organism>
<proteinExistence type="predicted"/>
<dbReference type="Proteomes" id="UP000601223">
    <property type="component" value="Unassembled WGS sequence"/>
</dbReference>
<name>A0A8J3NGT4_9ACTN</name>
<accession>A0A8J3NGT4</accession>
<comment type="caution">
    <text evidence="1">The sequence shown here is derived from an EMBL/GenBank/DDBJ whole genome shotgun (WGS) entry which is preliminary data.</text>
</comment>
<evidence type="ECO:0000313" key="1">
    <source>
        <dbReference type="EMBL" id="GIF80695.1"/>
    </source>
</evidence>
<evidence type="ECO:0000313" key="2">
    <source>
        <dbReference type="Proteomes" id="UP000601223"/>
    </source>
</evidence>
<gene>
    <name evidence="1" type="ORF">Cba03nite_20440</name>
</gene>
<reference evidence="1 2" key="1">
    <citation type="submission" date="2021-01" db="EMBL/GenBank/DDBJ databases">
        <title>Whole genome shotgun sequence of Catellatospora bangladeshensis NBRC 107357.</title>
        <authorList>
            <person name="Komaki H."/>
            <person name="Tamura T."/>
        </authorList>
    </citation>
    <scope>NUCLEOTIDE SEQUENCE [LARGE SCALE GENOMIC DNA]</scope>
    <source>
        <strain evidence="1 2">NBRC 107357</strain>
    </source>
</reference>